<dbReference type="Gene3D" id="1.10.20.140">
    <property type="match status" value="1"/>
</dbReference>
<evidence type="ECO:0000256" key="5">
    <source>
        <dbReference type="RuleBase" id="RU003785"/>
    </source>
</evidence>
<dbReference type="AlphaFoldDB" id="A0A5J4NSD7"/>
<evidence type="ECO:0000256" key="2">
    <source>
        <dbReference type="ARBA" id="ARBA00022679"/>
    </source>
</evidence>
<accession>A0A5J4NSD7</accession>
<dbReference type="GO" id="GO:0006400">
    <property type="term" value="P:tRNA modification"/>
    <property type="evidence" value="ECO:0007669"/>
    <property type="project" value="TreeGrafter"/>
</dbReference>
<comment type="caution">
    <text evidence="6">The sequence shown here is derived from an EMBL/GenBank/DDBJ whole genome shotgun (WGS) entry which is preliminary data.</text>
</comment>
<dbReference type="Pfam" id="PF01715">
    <property type="entry name" value="IPPT"/>
    <property type="match status" value="1"/>
</dbReference>
<dbReference type="Gene3D" id="3.40.50.300">
    <property type="entry name" value="P-loop containing nucleotide triphosphate hydrolases"/>
    <property type="match status" value="1"/>
</dbReference>
<dbReference type="PANTHER" id="PTHR11088:SF89">
    <property type="entry name" value="TRNA DIMETHYLALLYLTRANSFERASE"/>
    <property type="match status" value="1"/>
</dbReference>
<reference evidence="6 7" key="1">
    <citation type="journal article" date="2019" name="Gigascience">
        <title>Whole-genome sequence of the oriental lung fluke Paragonimus westermani.</title>
        <authorList>
            <person name="Oey H."/>
            <person name="Zakrzewski M."/>
            <person name="Narain K."/>
            <person name="Devi K.R."/>
            <person name="Agatsuma T."/>
            <person name="Nawaratna S."/>
            <person name="Gobert G.N."/>
            <person name="Jones M.K."/>
            <person name="Ragan M.A."/>
            <person name="McManus D.P."/>
            <person name="Krause L."/>
        </authorList>
    </citation>
    <scope>NUCLEOTIDE SEQUENCE [LARGE SCALE GENOMIC DNA]</scope>
    <source>
        <strain evidence="6 7">IND2009</strain>
    </source>
</reference>
<keyword evidence="3 5" id="KW-0547">Nucleotide-binding</keyword>
<keyword evidence="4 5" id="KW-0067">ATP-binding</keyword>
<keyword evidence="2 5" id="KW-0808">Transferase</keyword>
<sequence length="507" mass="57130">MFPNSISNLLRRVTSFTLMLQTSAHLSGLPPVVAVCGSTGTGKSKLAIDLARLFSGEVINSDAIQLYEGLSIATNKVTEEEAAGVTHHLLGTFPAQWAAFGDVHKYKAACIPLVDELRATIGRIPILVGGTHYYLEAILWSDFLATCTSDNEERESTNIQLPSEMSDCYTLLQKLNPQVASQLHPNNARKVRKALREALLPSFKQSSVPTEDEVKFGHPRNRSYHPRYPGQTLILWVDCNLTVLDVRLDSRVDNMVRTGLIHELDLFLKNYFTEPELSKSDRTRSDQLNRLFTETYSVNDPSGRRGILQTIGFKEFADYLSLSPIERESQDGQQMLTAAIEKVKIATRQYARRQIKWITNRFLRRPGFGCIPIYRLDVTECMKSTTELSSDSWDVNVLAPACRLIYEHLADSGALAQWVIGNPARLNALLDLCPPSARPRPCDLLPMRDESVQVGADYSVDSPFSCTACGNRLFFRRADLEEHMRSRSHQKRISKLHRRQLMNSIKC</sequence>
<dbReference type="GO" id="GO:0005739">
    <property type="term" value="C:mitochondrion"/>
    <property type="evidence" value="ECO:0007669"/>
    <property type="project" value="TreeGrafter"/>
</dbReference>
<comment type="similarity">
    <text evidence="1 5">Belongs to the IPP transferase family.</text>
</comment>
<dbReference type="GO" id="GO:0005524">
    <property type="term" value="F:ATP binding"/>
    <property type="evidence" value="ECO:0007669"/>
    <property type="project" value="UniProtKB-KW"/>
</dbReference>
<evidence type="ECO:0000256" key="4">
    <source>
        <dbReference type="ARBA" id="ARBA00022840"/>
    </source>
</evidence>
<dbReference type="InterPro" id="IPR027417">
    <property type="entry name" value="P-loop_NTPase"/>
</dbReference>
<evidence type="ECO:0000256" key="3">
    <source>
        <dbReference type="ARBA" id="ARBA00022741"/>
    </source>
</evidence>
<dbReference type="InterPro" id="IPR036236">
    <property type="entry name" value="Znf_C2H2_sf"/>
</dbReference>
<dbReference type="SUPFAM" id="SSF57667">
    <property type="entry name" value="beta-beta-alpha zinc fingers"/>
    <property type="match status" value="1"/>
</dbReference>
<evidence type="ECO:0000256" key="1">
    <source>
        <dbReference type="ARBA" id="ARBA00005842"/>
    </source>
</evidence>
<dbReference type="NCBIfam" id="TIGR00174">
    <property type="entry name" value="miaA"/>
    <property type="match status" value="1"/>
</dbReference>
<dbReference type="GO" id="GO:0052381">
    <property type="term" value="F:tRNA dimethylallyltransferase activity"/>
    <property type="evidence" value="ECO:0007669"/>
    <property type="project" value="InterPro"/>
</dbReference>
<evidence type="ECO:0000313" key="6">
    <source>
        <dbReference type="EMBL" id="KAA3678442.1"/>
    </source>
</evidence>
<protein>
    <submittedName>
        <fullName evidence="6">tRNA dimethylallyltransferase</fullName>
    </submittedName>
</protein>
<dbReference type="SUPFAM" id="SSF52540">
    <property type="entry name" value="P-loop containing nucleoside triphosphate hydrolases"/>
    <property type="match status" value="2"/>
</dbReference>
<dbReference type="InterPro" id="IPR018022">
    <property type="entry name" value="IPT"/>
</dbReference>
<keyword evidence="7" id="KW-1185">Reference proteome</keyword>
<dbReference type="HAMAP" id="MF_00185">
    <property type="entry name" value="IPP_trans"/>
    <property type="match status" value="1"/>
</dbReference>
<evidence type="ECO:0000313" key="7">
    <source>
        <dbReference type="Proteomes" id="UP000324629"/>
    </source>
</evidence>
<proteinExistence type="inferred from homology"/>
<dbReference type="InterPro" id="IPR039657">
    <property type="entry name" value="Dimethylallyltransferase"/>
</dbReference>
<organism evidence="6 7">
    <name type="scientific">Paragonimus westermani</name>
    <dbReference type="NCBI Taxonomy" id="34504"/>
    <lineage>
        <taxon>Eukaryota</taxon>
        <taxon>Metazoa</taxon>
        <taxon>Spiralia</taxon>
        <taxon>Lophotrochozoa</taxon>
        <taxon>Platyhelminthes</taxon>
        <taxon>Trematoda</taxon>
        <taxon>Digenea</taxon>
        <taxon>Plagiorchiida</taxon>
        <taxon>Troglotremata</taxon>
        <taxon>Troglotrematidae</taxon>
        <taxon>Paragonimus</taxon>
    </lineage>
</organism>
<name>A0A5J4NSD7_9TREM</name>
<dbReference type="EMBL" id="QNGE01001101">
    <property type="protein sequence ID" value="KAA3678442.1"/>
    <property type="molecule type" value="Genomic_DNA"/>
</dbReference>
<dbReference type="PANTHER" id="PTHR11088">
    <property type="entry name" value="TRNA DIMETHYLALLYLTRANSFERASE"/>
    <property type="match status" value="1"/>
</dbReference>
<gene>
    <name evidence="6" type="ORF">DEA37_0007780</name>
</gene>
<dbReference type="Proteomes" id="UP000324629">
    <property type="component" value="Unassembled WGS sequence"/>
</dbReference>